<dbReference type="PROSITE" id="PS51677">
    <property type="entry name" value="NODB"/>
    <property type="match status" value="1"/>
</dbReference>
<dbReference type="InterPro" id="IPR011330">
    <property type="entry name" value="Glyco_hydro/deAcase_b/a-brl"/>
</dbReference>
<dbReference type="InterPro" id="IPR050248">
    <property type="entry name" value="Polysacc_deacetylase_ArnD"/>
</dbReference>
<dbReference type="GO" id="GO:0016787">
    <property type="term" value="F:hydrolase activity"/>
    <property type="evidence" value="ECO:0007669"/>
    <property type="project" value="UniProtKB-KW"/>
</dbReference>
<sequence>MAPETSPSAVLALGAQAAWSLVRRAEALRARAAKGAVAGPLLGHGPVFRVPVGTAGAPTLDAPLALTVDDGPDPDWTPALLDVLASHGVRATFFVVGARARAHPGLLRRVLAEGHHLGNHSLTHRQPFAALAAGALDHEIAHTQRVVADETGVAPVLFRAPAGGWSRSVLAAVRHHGLTPVDWTVDPKDWRRPAVEHIVERVSRAHAGDIILCHDGGGDRSHTVKALDTALTTLRARGARFAPL</sequence>
<dbReference type="SUPFAM" id="SSF88713">
    <property type="entry name" value="Glycoside hydrolase/deacetylase"/>
    <property type="match status" value="1"/>
</dbReference>
<dbReference type="RefSeq" id="WP_381736527.1">
    <property type="nucleotide sequence ID" value="NZ_JBHSDP010000003.1"/>
</dbReference>
<gene>
    <name evidence="2" type="ORF">ACFPC0_01135</name>
</gene>
<dbReference type="EC" id="3.-.-.-" evidence="2"/>
<dbReference type="EMBL" id="JBHSDP010000003">
    <property type="protein sequence ID" value="MFC4326455.1"/>
    <property type="molecule type" value="Genomic_DNA"/>
</dbReference>
<keyword evidence="2" id="KW-0378">Hydrolase</keyword>
<name>A0ABV8T671_9ACTN</name>
<keyword evidence="3" id="KW-1185">Reference proteome</keyword>
<dbReference type="Pfam" id="PF01522">
    <property type="entry name" value="Polysacc_deac_1"/>
    <property type="match status" value="1"/>
</dbReference>
<organism evidence="2 3">
    <name type="scientific">Streptomyces andamanensis</name>
    <dbReference type="NCBI Taxonomy" id="1565035"/>
    <lineage>
        <taxon>Bacteria</taxon>
        <taxon>Bacillati</taxon>
        <taxon>Actinomycetota</taxon>
        <taxon>Actinomycetes</taxon>
        <taxon>Kitasatosporales</taxon>
        <taxon>Streptomycetaceae</taxon>
        <taxon>Streptomyces</taxon>
    </lineage>
</organism>
<dbReference type="PANTHER" id="PTHR10587">
    <property type="entry name" value="GLYCOSYL TRANSFERASE-RELATED"/>
    <property type="match status" value="1"/>
</dbReference>
<evidence type="ECO:0000259" key="1">
    <source>
        <dbReference type="PROSITE" id="PS51677"/>
    </source>
</evidence>
<accession>A0ABV8T671</accession>
<comment type="caution">
    <text evidence="2">The sequence shown here is derived from an EMBL/GenBank/DDBJ whole genome shotgun (WGS) entry which is preliminary data.</text>
</comment>
<dbReference type="Gene3D" id="3.20.20.370">
    <property type="entry name" value="Glycoside hydrolase/deacetylase"/>
    <property type="match status" value="1"/>
</dbReference>
<feature type="domain" description="NodB homology" evidence="1">
    <location>
        <begin position="62"/>
        <end position="242"/>
    </location>
</feature>
<dbReference type="Proteomes" id="UP001595824">
    <property type="component" value="Unassembled WGS sequence"/>
</dbReference>
<dbReference type="CDD" id="cd10917">
    <property type="entry name" value="CE4_NodB_like_6s_7s"/>
    <property type="match status" value="1"/>
</dbReference>
<dbReference type="PANTHER" id="PTHR10587:SF137">
    <property type="entry name" value="4-DEOXY-4-FORMAMIDO-L-ARABINOSE-PHOSPHOUNDECAPRENOL DEFORMYLASE ARND-RELATED"/>
    <property type="match status" value="1"/>
</dbReference>
<proteinExistence type="predicted"/>
<dbReference type="InterPro" id="IPR002509">
    <property type="entry name" value="NODB_dom"/>
</dbReference>
<reference evidence="3" key="1">
    <citation type="journal article" date="2019" name="Int. J. Syst. Evol. Microbiol.">
        <title>The Global Catalogue of Microorganisms (GCM) 10K type strain sequencing project: providing services to taxonomists for standard genome sequencing and annotation.</title>
        <authorList>
            <consortium name="The Broad Institute Genomics Platform"/>
            <consortium name="The Broad Institute Genome Sequencing Center for Infectious Disease"/>
            <person name="Wu L."/>
            <person name="Ma J."/>
        </authorList>
    </citation>
    <scope>NUCLEOTIDE SEQUENCE [LARGE SCALE GENOMIC DNA]</scope>
    <source>
        <strain evidence="3">PCU 347</strain>
    </source>
</reference>
<protein>
    <submittedName>
        <fullName evidence="2">Polysaccharide deacetylase family protein</fullName>
        <ecNumber evidence="2">3.-.-.-</ecNumber>
    </submittedName>
</protein>
<evidence type="ECO:0000313" key="3">
    <source>
        <dbReference type="Proteomes" id="UP001595824"/>
    </source>
</evidence>
<evidence type="ECO:0000313" key="2">
    <source>
        <dbReference type="EMBL" id="MFC4326455.1"/>
    </source>
</evidence>